<dbReference type="AlphaFoldDB" id="A0A7J5H2W9"/>
<sequence length="110" mass="12578">MPAAKFEIVRKCKICGEPFKAKTIESWYCSPRCSKIAWKRNKDEELRMQKLDEVVKKIPKSKDYITVPEAYALFGISKETLYRLIRGKSSVSCPLKPSDSAPLKHSTMPP</sequence>
<proteinExistence type="predicted"/>
<evidence type="ECO:0008006" key="4">
    <source>
        <dbReference type="Google" id="ProtNLM"/>
    </source>
</evidence>
<gene>
    <name evidence="2" type="ORF">GAQ34_13025</name>
</gene>
<evidence type="ECO:0000256" key="1">
    <source>
        <dbReference type="SAM" id="MobiDB-lite"/>
    </source>
</evidence>
<comment type="caution">
    <text evidence="2">The sequence shown here is derived from an EMBL/GenBank/DDBJ whole genome shotgun (WGS) entry which is preliminary data.</text>
</comment>
<dbReference type="EMBL" id="WCUA01000014">
    <property type="protein sequence ID" value="KAB4184299.1"/>
    <property type="molecule type" value="Genomic_DNA"/>
</dbReference>
<accession>A0A7J5H2W9</accession>
<organism evidence="2 3">
    <name type="scientific">Bacteroides uniformis</name>
    <dbReference type="NCBI Taxonomy" id="820"/>
    <lineage>
        <taxon>Bacteria</taxon>
        <taxon>Pseudomonadati</taxon>
        <taxon>Bacteroidota</taxon>
        <taxon>Bacteroidia</taxon>
        <taxon>Bacteroidales</taxon>
        <taxon>Bacteroidaceae</taxon>
        <taxon>Bacteroides</taxon>
    </lineage>
</organism>
<dbReference type="Proteomes" id="UP000442334">
    <property type="component" value="Unassembled WGS sequence"/>
</dbReference>
<evidence type="ECO:0000313" key="2">
    <source>
        <dbReference type="EMBL" id="KAB4184299.1"/>
    </source>
</evidence>
<name>A0A7J5H2W9_BACUN</name>
<reference evidence="2 3" key="1">
    <citation type="journal article" date="2019" name="Nat. Med.">
        <title>A library of human gut bacterial isolates paired with longitudinal multiomics data enables mechanistic microbiome research.</title>
        <authorList>
            <person name="Poyet M."/>
            <person name="Groussin M."/>
            <person name="Gibbons S.M."/>
            <person name="Avila-Pacheco J."/>
            <person name="Jiang X."/>
            <person name="Kearney S.M."/>
            <person name="Perrotta A.R."/>
            <person name="Berdy B."/>
            <person name="Zhao S."/>
            <person name="Lieberman T.D."/>
            <person name="Swanson P.K."/>
            <person name="Smith M."/>
            <person name="Roesemann S."/>
            <person name="Alexander J.E."/>
            <person name="Rich S.A."/>
            <person name="Livny J."/>
            <person name="Vlamakis H."/>
            <person name="Clish C."/>
            <person name="Bullock K."/>
            <person name="Deik A."/>
            <person name="Scott J."/>
            <person name="Pierce K.A."/>
            <person name="Xavier R.J."/>
            <person name="Alm E.J."/>
        </authorList>
    </citation>
    <scope>NUCLEOTIDE SEQUENCE [LARGE SCALE GENOMIC DNA]</scope>
    <source>
        <strain evidence="2 3">BIOML-A21</strain>
    </source>
</reference>
<evidence type="ECO:0000313" key="3">
    <source>
        <dbReference type="Proteomes" id="UP000442334"/>
    </source>
</evidence>
<feature type="region of interest" description="Disordered" evidence="1">
    <location>
        <begin position="90"/>
        <end position="110"/>
    </location>
</feature>
<protein>
    <recommendedName>
        <fullName evidence="4">DNA-binding protein</fullName>
    </recommendedName>
</protein>